<proteinExistence type="predicted"/>
<dbReference type="PANTHER" id="PTHR22852">
    <property type="entry name" value="LETHAL 2 DENTICLELESS PROTEIN RETINOIC ACID-REGULATED NUCLEAR MATRIX-ASSOCIATED PROTEIN"/>
    <property type="match status" value="1"/>
</dbReference>
<comment type="pathway">
    <text evidence="2">Protein modification.</text>
</comment>
<comment type="caution">
    <text evidence="3">The sequence shown here is derived from an EMBL/GenBank/DDBJ whole genome shotgun (WGS) entry which is preliminary data.</text>
</comment>
<evidence type="ECO:0000256" key="1">
    <source>
        <dbReference type="ARBA" id="ARBA00022786"/>
    </source>
</evidence>
<evidence type="ECO:0000313" key="3">
    <source>
        <dbReference type="EMBL" id="KAK2642660.1"/>
    </source>
</evidence>
<keyword evidence="4" id="KW-1185">Reference proteome</keyword>
<keyword evidence="1" id="KW-0833">Ubl conjugation pathway</keyword>
<dbReference type="EMBL" id="JANJYI010000007">
    <property type="protein sequence ID" value="KAK2642660.1"/>
    <property type="molecule type" value="Genomic_DNA"/>
</dbReference>
<dbReference type="GO" id="GO:0005634">
    <property type="term" value="C:nucleus"/>
    <property type="evidence" value="ECO:0007669"/>
    <property type="project" value="TreeGrafter"/>
</dbReference>
<dbReference type="AlphaFoldDB" id="A0AAD9WUF4"/>
<dbReference type="Proteomes" id="UP001280121">
    <property type="component" value="Unassembled WGS sequence"/>
</dbReference>
<accession>A0AAD9WUF4</accession>
<name>A0AAD9WUF4_9ROSI</name>
<reference evidence="3" key="1">
    <citation type="journal article" date="2023" name="Plant J.">
        <title>Genome sequences and population genomics provide insights into the demographic history, inbreeding, and mutation load of two 'living fossil' tree species of Dipteronia.</title>
        <authorList>
            <person name="Feng Y."/>
            <person name="Comes H.P."/>
            <person name="Chen J."/>
            <person name="Zhu S."/>
            <person name="Lu R."/>
            <person name="Zhang X."/>
            <person name="Li P."/>
            <person name="Qiu J."/>
            <person name="Olsen K.M."/>
            <person name="Qiu Y."/>
        </authorList>
    </citation>
    <scope>NUCLEOTIDE SEQUENCE</scope>
    <source>
        <strain evidence="3">KIB01</strain>
    </source>
</reference>
<dbReference type="GO" id="GO:0043161">
    <property type="term" value="P:proteasome-mediated ubiquitin-dependent protein catabolic process"/>
    <property type="evidence" value="ECO:0007669"/>
    <property type="project" value="TreeGrafter"/>
</dbReference>
<dbReference type="GO" id="GO:0030674">
    <property type="term" value="F:protein-macromolecule adaptor activity"/>
    <property type="evidence" value="ECO:0007669"/>
    <property type="project" value="TreeGrafter"/>
</dbReference>
<dbReference type="InterPro" id="IPR051865">
    <property type="entry name" value="WD-repeat_CDT2_adapter"/>
</dbReference>
<evidence type="ECO:0000256" key="2">
    <source>
        <dbReference type="ARBA" id="ARBA00043952"/>
    </source>
</evidence>
<evidence type="ECO:0000313" key="4">
    <source>
        <dbReference type="Proteomes" id="UP001280121"/>
    </source>
</evidence>
<gene>
    <name evidence="3" type="ORF">Ddye_024423</name>
</gene>
<protein>
    <submittedName>
        <fullName evidence="3">Uncharacterized protein</fullName>
    </submittedName>
</protein>
<dbReference type="PANTHER" id="PTHR22852:SF0">
    <property type="entry name" value="DENTICLELESS PROTEIN HOMOLOG"/>
    <property type="match status" value="1"/>
</dbReference>
<sequence length="267" mass="30527">MGLWGLTLVHRNHFWIGWFDGPLYVPRLVVIEFGILCSSRTYGRFERGSNELFTSIPLNISDMCKEQKSIKKLYMEEWISPTSESLKFNIDGSTRGNLGLTGIGVLVSGGRLLASYSSSSASANSLHLPRHRSSSPSNSLRLLLRTRFVFSGADRLPLFHNFYLYVEKARVSEWTAHQNAIFDICWIKGDNSILTVSGDKLVKTILVRTNHIHHQVDIDLCDSRCYWISNWDDGVDDFHLMSINFCYRRSVSCFSPHFDLEPFFSCI</sequence>
<organism evidence="3 4">
    <name type="scientific">Dipteronia dyeriana</name>
    <dbReference type="NCBI Taxonomy" id="168575"/>
    <lineage>
        <taxon>Eukaryota</taxon>
        <taxon>Viridiplantae</taxon>
        <taxon>Streptophyta</taxon>
        <taxon>Embryophyta</taxon>
        <taxon>Tracheophyta</taxon>
        <taxon>Spermatophyta</taxon>
        <taxon>Magnoliopsida</taxon>
        <taxon>eudicotyledons</taxon>
        <taxon>Gunneridae</taxon>
        <taxon>Pentapetalae</taxon>
        <taxon>rosids</taxon>
        <taxon>malvids</taxon>
        <taxon>Sapindales</taxon>
        <taxon>Sapindaceae</taxon>
        <taxon>Hippocastanoideae</taxon>
        <taxon>Acereae</taxon>
        <taxon>Dipteronia</taxon>
    </lineage>
</organism>